<proteinExistence type="predicted"/>
<protein>
    <submittedName>
        <fullName evidence="1">Uncharacterized protein</fullName>
    </submittedName>
</protein>
<organism evidence="1">
    <name type="scientific">marine sediment metagenome</name>
    <dbReference type="NCBI Taxonomy" id="412755"/>
    <lineage>
        <taxon>unclassified sequences</taxon>
        <taxon>metagenomes</taxon>
        <taxon>ecological metagenomes</taxon>
    </lineage>
</organism>
<dbReference type="AlphaFoldDB" id="X1FBK8"/>
<reference evidence="1" key="1">
    <citation type="journal article" date="2014" name="Front. Microbiol.">
        <title>High frequency of phylogenetically diverse reductive dehalogenase-homologous genes in deep subseafloor sedimentary metagenomes.</title>
        <authorList>
            <person name="Kawai M."/>
            <person name="Futagami T."/>
            <person name="Toyoda A."/>
            <person name="Takaki Y."/>
            <person name="Nishi S."/>
            <person name="Hori S."/>
            <person name="Arai W."/>
            <person name="Tsubouchi T."/>
            <person name="Morono Y."/>
            <person name="Uchiyama I."/>
            <person name="Ito T."/>
            <person name="Fujiyama A."/>
            <person name="Inagaki F."/>
            <person name="Takami H."/>
        </authorList>
    </citation>
    <scope>NUCLEOTIDE SEQUENCE</scope>
    <source>
        <strain evidence="1">Expedition CK06-06</strain>
    </source>
</reference>
<sequence>GDTMLYCKMGNGRLIAIANREISRKEINKLQKEKWVRSQGGICTVITYTAPRVLYYVNGRIAKK</sequence>
<evidence type="ECO:0000313" key="1">
    <source>
        <dbReference type="EMBL" id="GAH42996.1"/>
    </source>
</evidence>
<comment type="caution">
    <text evidence="1">The sequence shown here is derived from an EMBL/GenBank/DDBJ whole genome shotgun (WGS) entry which is preliminary data.</text>
</comment>
<dbReference type="EMBL" id="BARU01008579">
    <property type="protein sequence ID" value="GAH42996.1"/>
    <property type="molecule type" value="Genomic_DNA"/>
</dbReference>
<accession>X1FBK8</accession>
<name>X1FBK8_9ZZZZ</name>
<gene>
    <name evidence="1" type="ORF">S03H2_16747</name>
</gene>
<feature type="non-terminal residue" evidence="1">
    <location>
        <position position="1"/>
    </location>
</feature>